<name>A0A2T4YUE2_9SPHN</name>
<evidence type="ECO:0000256" key="1">
    <source>
        <dbReference type="ARBA" id="ARBA00002672"/>
    </source>
</evidence>
<keyword evidence="8 11" id="KW-1133">Transmembrane helix</keyword>
<keyword evidence="6" id="KW-1003">Cell membrane</keyword>
<proteinExistence type="inferred from homology"/>
<accession>A0A2T4YUE2</accession>
<comment type="subcellular location">
    <subcellularLocation>
        <location evidence="2">Cell membrane</location>
        <topology evidence="2">Multi-pass membrane protein</topology>
    </subcellularLocation>
</comment>
<dbReference type="NCBIfam" id="TIGR01528">
    <property type="entry name" value="NMN_trans_PnuC"/>
    <property type="match status" value="1"/>
</dbReference>
<evidence type="ECO:0000256" key="10">
    <source>
        <dbReference type="SAM" id="MobiDB-lite"/>
    </source>
</evidence>
<keyword evidence="9 11" id="KW-0472">Membrane</keyword>
<dbReference type="Pfam" id="PF04973">
    <property type="entry name" value="NMN_transporter"/>
    <property type="match status" value="1"/>
</dbReference>
<evidence type="ECO:0000256" key="11">
    <source>
        <dbReference type="SAM" id="Phobius"/>
    </source>
</evidence>
<keyword evidence="7 11" id="KW-0812">Transmembrane</keyword>
<evidence type="ECO:0000256" key="2">
    <source>
        <dbReference type="ARBA" id="ARBA00004651"/>
    </source>
</evidence>
<evidence type="ECO:0000256" key="6">
    <source>
        <dbReference type="ARBA" id="ARBA00022475"/>
    </source>
</evidence>
<evidence type="ECO:0000313" key="13">
    <source>
        <dbReference type="Proteomes" id="UP000240996"/>
    </source>
</evidence>
<feature type="transmembrane region" description="Helical" evidence="11">
    <location>
        <begin position="47"/>
        <end position="64"/>
    </location>
</feature>
<dbReference type="GO" id="GO:0034257">
    <property type="term" value="F:nicotinamide riboside transmembrane transporter activity"/>
    <property type="evidence" value="ECO:0007669"/>
    <property type="project" value="InterPro"/>
</dbReference>
<comment type="function">
    <text evidence="1">Required for nicotinamide riboside transport across the inner membrane.</text>
</comment>
<dbReference type="PANTHER" id="PTHR36122:SF2">
    <property type="entry name" value="NICOTINAMIDE RIBOSIDE TRANSPORTER PNUC"/>
    <property type="match status" value="1"/>
</dbReference>
<dbReference type="PANTHER" id="PTHR36122">
    <property type="entry name" value="NICOTINAMIDE RIBOSIDE TRANSPORTER PNUC"/>
    <property type="match status" value="1"/>
</dbReference>
<dbReference type="EMBL" id="PZZN01000001">
    <property type="protein sequence ID" value="PTM47419.1"/>
    <property type="molecule type" value="Genomic_DNA"/>
</dbReference>
<feature type="transmembrane region" description="Helical" evidence="11">
    <location>
        <begin position="139"/>
        <end position="156"/>
    </location>
</feature>
<keyword evidence="13" id="KW-1185">Reference proteome</keyword>
<dbReference type="AlphaFoldDB" id="A0A2T4YUE2"/>
<keyword evidence="5" id="KW-0813">Transport</keyword>
<evidence type="ECO:0000256" key="4">
    <source>
        <dbReference type="ARBA" id="ARBA00017522"/>
    </source>
</evidence>
<dbReference type="InterPro" id="IPR006419">
    <property type="entry name" value="NMN_transpt_PnuC"/>
</dbReference>
<feature type="transmembrane region" description="Helical" evidence="11">
    <location>
        <begin position="162"/>
        <end position="179"/>
    </location>
</feature>
<comment type="similarity">
    <text evidence="3">Belongs to the nicotinamide ribonucleoside (NR) uptake permease (TC 4.B.1) family.</text>
</comment>
<feature type="transmembrane region" description="Helical" evidence="11">
    <location>
        <begin position="85"/>
        <end position="106"/>
    </location>
</feature>
<dbReference type="GO" id="GO:0005886">
    <property type="term" value="C:plasma membrane"/>
    <property type="evidence" value="ECO:0007669"/>
    <property type="project" value="UniProtKB-SubCell"/>
</dbReference>
<dbReference type="RefSeq" id="WP_107930464.1">
    <property type="nucleotide sequence ID" value="NZ_PZZN01000001.1"/>
</dbReference>
<evidence type="ECO:0000256" key="8">
    <source>
        <dbReference type="ARBA" id="ARBA00022989"/>
    </source>
</evidence>
<evidence type="ECO:0000313" key="12">
    <source>
        <dbReference type="EMBL" id="PTM47419.1"/>
    </source>
</evidence>
<evidence type="ECO:0000256" key="5">
    <source>
        <dbReference type="ARBA" id="ARBA00022448"/>
    </source>
</evidence>
<reference evidence="12 13" key="1">
    <citation type="submission" date="2018-04" db="EMBL/GenBank/DDBJ databases">
        <title>Genomic Encyclopedia of Type Strains, Phase III (KMG-III): the genomes of soil and plant-associated and newly described type strains.</title>
        <authorList>
            <person name="Whitman W."/>
        </authorList>
    </citation>
    <scope>NUCLEOTIDE SEQUENCE [LARGE SCALE GENOMIC DNA]</scope>
    <source>
        <strain evidence="12 13">NW12</strain>
    </source>
</reference>
<protein>
    <recommendedName>
        <fullName evidence="4">Nicotinamide riboside transporter PnuC</fullName>
    </recommendedName>
</protein>
<dbReference type="Proteomes" id="UP000240996">
    <property type="component" value="Unassembled WGS sequence"/>
</dbReference>
<evidence type="ECO:0000256" key="3">
    <source>
        <dbReference type="ARBA" id="ARBA00006669"/>
    </source>
</evidence>
<evidence type="ECO:0000256" key="7">
    <source>
        <dbReference type="ARBA" id="ARBA00022692"/>
    </source>
</evidence>
<evidence type="ECO:0000256" key="9">
    <source>
        <dbReference type="ARBA" id="ARBA00023136"/>
    </source>
</evidence>
<organism evidence="12 13">
    <name type="scientific">Sphingomonas aerolata</name>
    <dbReference type="NCBI Taxonomy" id="185951"/>
    <lineage>
        <taxon>Bacteria</taxon>
        <taxon>Pseudomonadati</taxon>
        <taxon>Pseudomonadota</taxon>
        <taxon>Alphaproteobacteria</taxon>
        <taxon>Sphingomonadales</taxon>
        <taxon>Sphingomonadaceae</taxon>
        <taxon>Sphingomonas</taxon>
    </lineage>
</organism>
<feature type="transmembrane region" description="Helical" evidence="11">
    <location>
        <begin position="112"/>
        <end position="132"/>
    </location>
</feature>
<comment type="caution">
    <text evidence="12">The sequence shown here is derived from an EMBL/GenBank/DDBJ whole genome shotgun (WGS) entry which is preliminary data.</text>
</comment>
<feature type="region of interest" description="Disordered" evidence="10">
    <location>
        <begin position="186"/>
        <end position="205"/>
    </location>
</feature>
<gene>
    <name evidence="12" type="ORF">C8J24_0816</name>
</gene>
<sequence>MTMLEIAAVAVSFLGIWLTAVRRLWCWPVNLLACALYFKLFLDVRLYADMMLQAVFAGALLYGWRNWTRGRQDAGDVAVVPLRPIPALAGLGAGAGAAMAIGFVMSRYTDAALPWIDATLSSFSLVAQYWTARRHSASWLLWIVVDIVYVGMFVVKGLMLTAGLYAAMILLALLGYRQWQAARQNQARTPSASETPPVLSPSLRA</sequence>